<sequence length="145" mass="15580">MAQTAPSAVVRPLRGESIPAILAASTAVSAGWPSPAQDYFDGRVDLNTHLIKDVNSTFIVRVSGDSMKNAGISDGDEVIVDRALTPRDGDVVVAVLDGELTLKRLHIRSENVLLKAENPKYPDISVASLSELIIWGVVTRCLHHV</sequence>
<dbReference type="GO" id="GO:0006355">
    <property type="term" value="P:regulation of DNA-templated transcription"/>
    <property type="evidence" value="ECO:0007669"/>
    <property type="project" value="InterPro"/>
</dbReference>
<dbReference type="Gene3D" id="2.10.109.10">
    <property type="entry name" value="Umud Fragment, subunit A"/>
    <property type="match status" value="1"/>
</dbReference>
<dbReference type="InterPro" id="IPR006197">
    <property type="entry name" value="Peptidase_S24_LexA"/>
</dbReference>
<evidence type="ECO:0000256" key="1">
    <source>
        <dbReference type="ARBA" id="ARBA00007484"/>
    </source>
</evidence>
<evidence type="ECO:0000259" key="8">
    <source>
        <dbReference type="Pfam" id="PF00717"/>
    </source>
</evidence>
<dbReference type="SUPFAM" id="SSF51306">
    <property type="entry name" value="LexA/Signal peptidase"/>
    <property type="match status" value="1"/>
</dbReference>
<dbReference type="EMBL" id="AP017457">
    <property type="protein sequence ID" value="BAU99295.1"/>
    <property type="molecule type" value="Genomic_DNA"/>
</dbReference>
<dbReference type="PANTHER" id="PTHR33516:SF2">
    <property type="entry name" value="LEXA REPRESSOR-RELATED"/>
    <property type="match status" value="1"/>
</dbReference>
<dbReference type="CDD" id="cd06529">
    <property type="entry name" value="S24_LexA-like"/>
    <property type="match status" value="1"/>
</dbReference>
<dbReference type="PRINTS" id="PR00726">
    <property type="entry name" value="LEXASERPTASE"/>
</dbReference>
<keyword evidence="2" id="KW-0227">DNA damage</keyword>
<dbReference type="GO" id="GO:0009432">
    <property type="term" value="P:SOS response"/>
    <property type="evidence" value="ECO:0007669"/>
    <property type="project" value="UniProtKB-KW"/>
</dbReference>
<dbReference type="InterPro" id="IPR050077">
    <property type="entry name" value="LexA_repressor"/>
</dbReference>
<organism evidence="9 10">
    <name type="scientific">Aurantimicrobium minutum</name>
    <dbReference type="NCBI Taxonomy" id="708131"/>
    <lineage>
        <taxon>Bacteria</taxon>
        <taxon>Bacillati</taxon>
        <taxon>Actinomycetota</taxon>
        <taxon>Actinomycetes</taxon>
        <taxon>Micrococcales</taxon>
        <taxon>Microbacteriaceae</taxon>
        <taxon>Aurantimicrobium</taxon>
    </lineage>
</organism>
<evidence type="ECO:0000256" key="7">
    <source>
        <dbReference type="RuleBase" id="RU003991"/>
    </source>
</evidence>
<keyword evidence="6" id="KW-0742">SOS response</keyword>
<dbReference type="AlphaFoldDB" id="A0A173LWE5"/>
<dbReference type="Pfam" id="PF00717">
    <property type="entry name" value="Peptidase_S24"/>
    <property type="match status" value="1"/>
</dbReference>
<dbReference type="GeneID" id="80451946"/>
<dbReference type="NCBIfam" id="NF007621">
    <property type="entry name" value="PRK10276.1"/>
    <property type="match status" value="1"/>
</dbReference>
<evidence type="ECO:0000313" key="9">
    <source>
        <dbReference type="EMBL" id="BAU99295.1"/>
    </source>
</evidence>
<dbReference type="InterPro" id="IPR036286">
    <property type="entry name" value="LexA/Signal_pep-like_sf"/>
</dbReference>
<evidence type="ECO:0000256" key="4">
    <source>
        <dbReference type="ARBA" id="ARBA00022813"/>
    </source>
</evidence>
<comment type="similarity">
    <text evidence="1 7">Belongs to the peptidase S24 family.</text>
</comment>
<dbReference type="Proteomes" id="UP000243847">
    <property type="component" value="Chromosome sequence1"/>
</dbReference>
<keyword evidence="3 7" id="KW-0378">Hydrolase</keyword>
<dbReference type="PANTHER" id="PTHR33516">
    <property type="entry name" value="LEXA REPRESSOR"/>
    <property type="match status" value="1"/>
</dbReference>
<dbReference type="InterPro" id="IPR039418">
    <property type="entry name" value="LexA-like"/>
</dbReference>
<protein>
    <submittedName>
        <fullName evidence="9">Peptidase S24 and S26 domain-containing protein</fullName>
    </submittedName>
</protein>
<reference evidence="9 10" key="1">
    <citation type="journal article" date="2016" name="Genome Announc.">
        <title>Complete Genome Sequence of Aurantimicrobium minutum Type Strain KNCT, a Planktonic Ultramicrobacterium Isolated from River Water.</title>
        <authorList>
            <person name="Nakai R."/>
            <person name="Fujisawa T."/>
            <person name="Nakamura Y."/>
            <person name="Nishide H."/>
            <person name="Uchiyama I."/>
            <person name="Baba T."/>
            <person name="Toyoda A."/>
            <person name="Fujiyama A."/>
            <person name="Naganuma T."/>
            <person name="Niki H."/>
        </authorList>
    </citation>
    <scope>NUCLEOTIDE SEQUENCE [LARGE SCALE GENOMIC DNA]</scope>
    <source>
        <strain evidence="9 10">KNC</strain>
    </source>
</reference>
<keyword evidence="4 7" id="KW-0068">Autocatalytic cleavage</keyword>
<keyword evidence="5" id="KW-0234">DNA repair</keyword>
<gene>
    <name evidence="9" type="ORF">AUMI_17530</name>
</gene>
<evidence type="ECO:0000256" key="5">
    <source>
        <dbReference type="ARBA" id="ARBA00023204"/>
    </source>
</evidence>
<evidence type="ECO:0000256" key="3">
    <source>
        <dbReference type="ARBA" id="ARBA00022801"/>
    </source>
</evidence>
<evidence type="ECO:0000256" key="6">
    <source>
        <dbReference type="ARBA" id="ARBA00023236"/>
    </source>
</evidence>
<name>A0A173LWE5_9MICO</name>
<dbReference type="KEGG" id="amin:AUMI_17530"/>
<dbReference type="InterPro" id="IPR015927">
    <property type="entry name" value="Peptidase_S24_S26A/B/C"/>
</dbReference>
<evidence type="ECO:0000256" key="2">
    <source>
        <dbReference type="ARBA" id="ARBA00022763"/>
    </source>
</evidence>
<dbReference type="OrthoDB" id="9787787at2"/>
<accession>A0A173LWE5</accession>
<dbReference type="RefSeq" id="WP_096381523.1">
    <property type="nucleotide sequence ID" value="NZ_AP017457.1"/>
</dbReference>
<dbReference type="GO" id="GO:0003677">
    <property type="term" value="F:DNA binding"/>
    <property type="evidence" value="ECO:0007669"/>
    <property type="project" value="InterPro"/>
</dbReference>
<proteinExistence type="inferred from homology"/>
<evidence type="ECO:0000313" key="10">
    <source>
        <dbReference type="Proteomes" id="UP000243847"/>
    </source>
</evidence>
<feature type="domain" description="Peptidase S24/S26A/S26B/S26C" evidence="8">
    <location>
        <begin position="27"/>
        <end position="138"/>
    </location>
</feature>
<dbReference type="GO" id="GO:0006281">
    <property type="term" value="P:DNA repair"/>
    <property type="evidence" value="ECO:0007669"/>
    <property type="project" value="UniProtKB-KW"/>
</dbReference>
<dbReference type="GO" id="GO:0016787">
    <property type="term" value="F:hydrolase activity"/>
    <property type="evidence" value="ECO:0007669"/>
    <property type="project" value="UniProtKB-KW"/>
</dbReference>